<name>A0A2P2JL96_RHIMU</name>
<feature type="region of interest" description="Disordered" evidence="1">
    <location>
        <begin position="164"/>
        <end position="200"/>
    </location>
</feature>
<dbReference type="EMBL" id="GGEC01013736">
    <property type="protein sequence ID" value="MBW94219.1"/>
    <property type="molecule type" value="Transcribed_RNA"/>
</dbReference>
<sequence>MCARYVACEAKESPPALSLISSDPTSVMVSAELHPSLLVTAPEFSNCDDEEENCTAEPVNDSSKIKHKDAITIDDALASAFSGFLSSISIQSEKYSQTLAIRAPEFTSEEETRNGGTLSPKLHPQITATCFRQADETEGVRSSFLYLSDKSLLDGEKNVLGSLDDGSSVKMGEGVDEKKHEDGEECCSEGNFNGHADEPLQHDFKRIDSYQMTEDIRGEEACDGMSGTSVIKKANGLEELAVNQTNEGHNVTPESAILQEVMTSTEAAKERSNRDTLQNLSHFSCAACPVDFETQILDVKFISEENLNSKSPLEALLAGTPELILEVPSIEESGHDISQIGVGQGTLISMEDWGATISTNNGHIPVDMDYYNVTDVPFKVEGDKLQDYHSCSAQEMPAASLI</sequence>
<accession>A0A2P2JL96</accession>
<proteinExistence type="predicted"/>
<evidence type="ECO:0000256" key="1">
    <source>
        <dbReference type="SAM" id="MobiDB-lite"/>
    </source>
</evidence>
<dbReference type="AlphaFoldDB" id="A0A2P2JL96"/>
<reference evidence="2" key="1">
    <citation type="submission" date="2018-02" db="EMBL/GenBank/DDBJ databases">
        <title>Rhizophora mucronata_Transcriptome.</title>
        <authorList>
            <person name="Meera S.P."/>
            <person name="Sreeshan A."/>
            <person name="Augustine A."/>
        </authorList>
    </citation>
    <scope>NUCLEOTIDE SEQUENCE</scope>
    <source>
        <tissue evidence="2">Leaf</tissue>
    </source>
</reference>
<dbReference type="PANTHER" id="PTHR37261">
    <property type="entry name" value="40S RIBOSOMAL PROTEIN S27"/>
    <property type="match status" value="1"/>
</dbReference>
<protein>
    <submittedName>
        <fullName evidence="2">Uncharacterized protein</fullName>
    </submittedName>
</protein>
<organism evidence="2">
    <name type="scientific">Rhizophora mucronata</name>
    <name type="common">Asiatic mangrove</name>
    <dbReference type="NCBI Taxonomy" id="61149"/>
    <lineage>
        <taxon>Eukaryota</taxon>
        <taxon>Viridiplantae</taxon>
        <taxon>Streptophyta</taxon>
        <taxon>Embryophyta</taxon>
        <taxon>Tracheophyta</taxon>
        <taxon>Spermatophyta</taxon>
        <taxon>Magnoliopsida</taxon>
        <taxon>eudicotyledons</taxon>
        <taxon>Gunneridae</taxon>
        <taxon>Pentapetalae</taxon>
        <taxon>rosids</taxon>
        <taxon>fabids</taxon>
        <taxon>Malpighiales</taxon>
        <taxon>Rhizophoraceae</taxon>
        <taxon>Rhizophora</taxon>
    </lineage>
</organism>
<dbReference type="PANTHER" id="PTHR37261:SF1">
    <property type="entry name" value="40S RIBOSOMAL PROTEIN S27"/>
    <property type="match status" value="1"/>
</dbReference>
<feature type="compositionally biased region" description="Basic and acidic residues" evidence="1">
    <location>
        <begin position="173"/>
        <end position="182"/>
    </location>
</feature>
<evidence type="ECO:0000313" key="2">
    <source>
        <dbReference type="EMBL" id="MBW94219.1"/>
    </source>
</evidence>